<dbReference type="FunFam" id="1.10.287.690:FF:000002">
    <property type="entry name" value="DNA polymerase zeta"/>
    <property type="match status" value="1"/>
</dbReference>
<dbReference type="Pfam" id="PF24055">
    <property type="entry name" value="POL3_N"/>
    <property type="match status" value="1"/>
</dbReference>
<keyword evidence="27" id="KW-1185">Reference proteome</keyword>
<dbReference type="InterPro" id="IPR030559">
    <property type="entry name" value="PolZ_Rev3"/>
</dbReference>
<keyword evidence="14 20" id="KW-0411">Iron-sulfur</keyword>
<evidence type="ECO:0000259" key="23">
    <source>
        <dbReference type="Pfam" id="PF03104"/>
    </source>
</evidence>
<dbReference type="Gene3D" id="1.10.132.60">
    <property type="entry name" value="DNA polymerase family B, C-terminal domain"/>
    <property type="match status" value="1"/>
</dbReference>
<dbReference type="InterPro" id="IPR006172">
    <property type="entry name" value="DNA-dir_DNA_pol_B"/>
</dbReference>
<evidence type="ECO:0000256" key="18">
    <source>
        <dbReference type="ARBA" id="ARBA00049244"/>
    </source>
</evidence>
<feature type="compositionally biased region" description="Polar residues" evidence="21">
    <location>
        <begin position="848"/>
        <end position="873"/>
    </location>
</feature>
<comment type="cofactor">
    <cofactor evidence="1 20">
        <name>[4Fe-4S] cluster</name>
        <dbReference type="ChEBI" id="CHEBI:49883"/>
    </cofactor>
</comment>
<feature type="compositionally biased region" description="Low complexity" evidence="21">
    <location>
        <begin position="615"/>
        <end position="625"/>
    </location>
</feature>
<dbReference type="EC" id="2.7.7.7" evidence="20"/>
<keyword evidence="11 20" id="KW-0862">Zinc</keyword>
<dbReference type="PROSITE" id="PS00116">
    <property type="entry name" value="DNA_POLYMERASE_B"/>
    <property type="match status" value="1"/>
</dbReference>
<dbReference type="InterPro" id="IPR006134">
    <property type="entry name" value="DNA-dir_DNA_pol_B_multi_dom"/>
</dbReference>
<evidence type="ECO:0000256" key="6">
    <source>
        <dbReference type="ARBA" id="ARBA00022695"/>
    </source>
</evidence>
<dbReference type="Pfam" id="PF00136">
    <property type="entry name" value="DNA_pol_B"/>
    <property type="match status" value="1"/>
</dbReference>
<keyword evidence="16" id="KW-0234">DNA repair</keyword>
<feature type="region of interest" description="Disordered" evidence="21">
    <location>
        <begin position="535"/>
        <end position="679"/>
    </location>
</feature>
<evidence type="ECO:0000256" key="4">
    <source>
        <dbReference type="ARBA" id="ARBA00022485"/>
    </source>
</evidence>
<evidence type="ECO:0000256" key="14">
    <source>
        <dbReference type="ARBA" id="ARBA00023014"/>
    </source>
</evidence>
<evidence type="ECO:0000256" key="20">
    <source>
        <dbReference type="RuleBase" id="RU000442"/>
    </source>
</evidence>
<dbReference type="Pfam" id="PF14260">
    <property type="entry name" value="zf-C4pol"/>
    <property type="match status" value="1"/>
</dbReference>
<feature type="compositionally biased region" description="Acidic residues" evidence="21">
    <location>
        <begin position="451"/>
        <end position="464"/>
    </location>
</feature>
<evidence type="ECO:0000259" key="22">
    <source>
        <dbReference type="Pfam" id="PF00136"/>
    </source>
</evidence>
<evidence type="ECO:0000256" key="2">
    <source>
        <dbReference type="ARBA" id="ARBA00004123"/>
    </source>
</evidence>
<dbReference type="GO" id="GO:0005634">
    <property type="term" value="C:nucleus"/>
    <property type="evidence" value="ECO:0007669"/>
    <property type="project" value="UniProtKB-SubCell"/>
</dbReference>
<feature type="region of interest" description="Disordered" evidence="21">
    <location>
        <begin position="712"/>
        <end position="834"/>
    </location>
</feature>
<dbReference type="GO" id="GO:0016035">
    <property type="term" value="C:zeta DNA polymerase complex"/>
    <property type="evidence" value="ECO:0007669"/>
    <property type="project" value="InterPro"/>
</dbReference>
<dbReference type="GO" id="GO:0006260">
    <property type="term" value="P:DNA replication"/>
    <property type="evidence" value="ECO:0007669"/>
    <property type="project" value="UniProtKB-KW"/>
</dbReference>
<gene>
    <name evidence="26" type="ORF">FFLO_06018</name>
</gene>
<dbReference type="InterPro" id="IPR012337">
    <property type="entry name" value="RNaseH-like_sf"/>
</dbReference>
<dbReference type="SUPFAM" id="SSF56672">
    <property type="entry name" value="DNA/RNA polymerases"/>
    <property type="match status" value="1"/>
</dbReference>
<dbReference type="Gene3D" id="3.30.420.10">
    <property type="entry name" value="Ribonuclease H-like superfamily/Ribonuclease H"/>
    <property type="match status" value="1"/>
</dbReference>
<dbReference type="GO" id="GO:0000724">
    <property type="term" value="P:double-strand break repair via homologous recombination"/>
    <property type="evidence" value="ECO:0007669"/>
    <property type="project" value="TreeGrafter"/>
</dbReference>
<dbReference type="PRINTS" id="PR00106">
    <property type="entry name" value="DNAPOLB"/>
</dbReference>
<keyword evidence="15 20" id="KW-0238">DNA-binding</keyword>
<feature type="compositionally biased region" description="Low complexity" evidence="21">
    <location>
        <begin position="767"/>
        <end position="776"/>
    </location>
</feature>
<comment type="subcellular location">
    <subcellularLocation>
        <location evidence="2 20">Nucleus</location>
    </subcellularLocation>
</comment>
<dbReference type="FunFam" id="1.10.132.60:FF:000007">
    <property type="entry name" value="DNA polymerase"/>
    <property type="match status" value="1"/>
</dbReference>
<evidence type="ECO:0000256" key="7">
    <source>
        <dbReference type="ARBA" id="ARBA00022705"/>
    </source>
</evidence>
<name>A0A8K0JFQ3_9TREE</name>
<dbReference type="FunFam" id="3.30.420.10:FF:000024">
    <property type="entry name" value="DNA polymerase zeta catalytic subunit"/>
    <property type="match status" value="1"/>
</dbReference>
<dbReference type="GO" id="GO:0042276">
    <property type="term" value="P:error-prone translesion synthesis"/>
    <property type="evidence" value="ECO:0007669"/>
    <property type="project" value="TreeGrafter"/>
</dbReference>
<dbReference type="InterPro" id="IPR023211">
    <property type="entry name" value="DNA_pol_palm_dom_sf"/>
</dbReference>
<dbReference type="SUPFAM" id="SSF53098">
    <property type="entry name" value="Ribonuclease H-like"/>
    <property type="match status" value="1"/>
</dbReference>
<keyword evidence="8 20" id="KW-0479">Metal-binding</keyword>
<dbReference type="PANTHER" id="PTHR45812:SF1">
    <property type="entry name" value="DNA POLYMERASE ZETA CATALYTIC SUBUNIT"/>
    <property type="match status" value="1"/>
</dbReference>
<feature type="domain" description="DNA polymerase delta/zeta catalytic subunit N-terminal" evidence="25">
    <location>
        <begin position="81"/>
        <end position="175"/>
    </location>
</feature>
<feature type="domain" description="DNA-directed DNA polymerase family B exonuclease" evidence="23">
    <location>
        <begin position="1043"/>
        <end position="1239"/>
    </location>
</feature>
<evidence type="ECO:0000256" key="21">
    <source>
        <dbReference type="SAM" id="MobiDB-lite"/>
    </source>
</evidence>
<evidence type="ECO:0000259" key="24">
    <source>
        <dbReference type="Pfam" id="PF14260"/>
    </source>
</evidence>
<keyword evidence="7 20" id="KW-0235">DNA replication</keyword>
<evidence type="ECO:0000256" key="12">
    <source>
        <dbReference type="ARBA" id="ARBA00022932"/>
    </source>
</evidence>
<dbReference type="CDD" id="cd05534">
    <property type="entry name" value="POLBc_zeta"/>
    <property type="match status" value="1"/>
</dbReference>
<evidence type="ECO:0000256" key="3">
    <source>
        <dbReference type="ARBA" id="ARBA00005755"/>
    </source>
</evidence>
<proteinExistence type="inferred from homology"/>
<evidence type="ECO:0000259" key="25">
    <source>
        <dbReference type="Pfam" id="PF24055"/>
    </source>
</evidence>
<evidence type="ECO:0000256" key="8">
    <source>
        <dbReference type="ARBA" id="ARBA00022723"/>
    </source>
</evidence>
<evidence type="ECO:0000256" key="5">
    <source>
        <dbReference type="ARBA" id="ARBA00022679"/>
    </source>
</evidence>
<evidence type="ECO:0000256" key="11">
    <source>
        <dbReference type="ARBA" id="ARBA00022833"/>
    </source>
</evidence>
<organism evidence="26 27">
    <name type="scientific">Filobasidium floriforme</name>
    <dbReference type="NCBI Taxonomy" id="5210"/>
    <lineage>
        <taxon>Eukaryota</taxon>
        <taxon>Fungi</taxon>
        <taxon>Dikarya</taxon>
        <taxon>Basidiomycota</taxon>
        <taxon>Agaricomycotina</taxon>
        <taxon>Tremellomycetes</taxon>
        <taxon>Filobasidiales</taxon>
        <taxon>Filobasidiaceae</taxon>
        <taxon>Filobasidium</taxon>
    </lineage>
</organism>
<dbReference type="Gene3D" id="3.90.1600.10">
    <property type="entry name" value="Palm domain of DNA polymerase"/>
    <property type="match status" value="1"/>
</dbReference>
<dbReference type="InterPro" id="IPR006133">
    <property type="entry name" value="DNA-dir_DNA_pol_B_exonuc"/>
</dbReference>
<dbReference type="GO" id="GO:0000166">
    <property type="term" value="F:nucleotide binding"/>
    <property type="evidence" value="ECO:0007669"/>
    <property type="project" value="InterPro"/>
</dbReference>
<keyword evidence="6 20" id="KW-0548">Nucleotidyltransferase</keyword>
<evidence type="ECO:0000256" key="16">
    <source>
        <dbReference type="ARBA" id="ARBA00023204"/>
    </source>
</evidence>
<dbReference type="EMBL" id="JABELV010000173">
    <property type="protein sequence ID" value="KAG7528654.1"/>
    <property type="molecule type" value="Genomic_DNA"/>
</dbReference>
<feature type="compositionally biased region" description="Polar residues" evidence="21">
    <location>
        <begin position="720"/>
        <end position="736"/>
    </location>
</feature>
<accession>A0A8K0JFQ3</accession>
<dbReference type="InterPro" id="IPR036397">
    <property type="entry name" value="RNaseH_sf"/>
</dbReference>
<dbReference type="GO" id="GO:0003677">
    <property type="term" value="F:DNA binding"/>
    <property type="evidence" value="ECO:0007669"/>
    <property type="project" value="UniProtKB-KW"/>
</dbReference>
<evidence type="ECO:0000256" key="19">
    <source>
        <dbReference type="ARBA" id="ARBA00066055"/>
    </source>
</evidence>
<evidence type="ECO:0000256" key="13">
    <source>
        <dbReference type="ARBA" id="ARBA00023004"/>
    </source>
</evidence>
<keyword evidence="12 20" id="KW-0239">DNA-directed DNA polymerase</keyword>
<evidence type="ECO:0000256" key="9">
    <source>
        <dbReference type="ARBA" id="ARBA00022763"/>
    </source>
</evidence>
<keyword evidence="4 20" id="KW-0004">4Fe-4S</keyword>
<feature type="domain" description="C4-type zinc-finger of DNA polymerase delta" evidence="24">
    <location>
        <begin position="1796"/>
        <end position="1869"/>
    </location>
</feature>
<dbReference type="Gene3D" id="1.10.287.690">
    <property type="entry name" value="Helix hairpin bin"/>
    <property type="match status" value="1"/>
</dbReference>
<comment type="subunit">
    <text evidence="19">Forms DNA polymerase zeta with REV7.</text>
</comment>
<keyword evidence="5 20" id="KW-0808">Transferase</keyword>
<protein>
    <recommendedName>
        <fullName evidence="20">DNA polymerase</fullName>
        <ecNumber evidence="20">2.7.7.7</ecNumber>
    </recommendedName>
</protein>
<evidence type="ECO:0000256" key="1">
    <source>
        <dbReference type="ARBA" id="ARBA00001966"/>
    </source>
</evidence>
<feature type="compositionally biased region" description="Acidic residues" evidence="21">
    <location>
        <begin position="548"/>
        <end position="562"/>
    </location>
</feature>
<evidence type="ECO:0000256" key="10">
    <source>
        <dbReference type="ARBA" id="ARBA00022771"/>
    </source>
</evidence>
<dbReference type="Proteomes" id="UP000812966">
    <property type="component" value="Unassembled WGS sequence"/>
</dbReference>
<sequence>MGTDDSSQQDPEAIKAYMRIKLNDISVTMAHPVSSLSHVYQPPTPSAATSFPTGTLPTKVPVVRIFGTTPRNQSVCLNVHGIWPYFFVEYPPGRSLAPESVHRYTHRLAIALNSALCQSLRQDPYAANSKTGAGGVNTSTLHVSSVLLCKGIPFYGYHVGYSYFLRISLVTPSHIYRAVNLLEGGSVMKNKFAVYESHLATKLQFMVDFDLYGCGWVDVERAMFRQPLPPGDPYSADREGIYDDLTVDPSMLHPATVGKDTWSQLEIDIVPWQILNRRRLRPRYLHDSLKELLFPEMFDPEEKYVRSVRELWKEESRRRVEMNLPAEEGMVPATDERIQRSVPSQGDVGFKGGVWDSTEMWEQKLDERIRAEDGERKRNWELRNIGRPLPAALDPTAAGIWDKWIPTTFQVVETGWPREMTSSRRTRSRGKGATQSSPLKARDPTQRPTLYEDEEEEEQGDDVDLEEENPFTQLAASQKLPAVKHADQKEAEVEEEVDDLDEDTVELIGTQSAKKWHESEERVEAEMQGFREMMDVTPSKPGSRQVEADPDLGDQEEMLDDDFVGHLTQMQSRRKTQANVLDSPATASRRVRGEAITPEPESPTRKGNNPYYVDSLPSTPSSSRHSTPRKNLFGRQRMATPSPPRQPFAMGPKRTPGISLSGPSPFRSPSKPVTPSRLRFVSTGQPLTVDEEDDVFIASTARDKLVAAVRFGEAVASKPGSKSDNGSAQGRQNSDMQGDLNGEDEEVAPLAQIPRRSPSISPPASLPRPSLISPALTPHATPRKHPATSILKRPRRELSDDEDRMSQLEPTYKATQAKRARFAAESSSEEEGMMEPTYVSQSALRSATGNLIPGTGQSLRSTRPIQSSAQQSDLEMRDSGVALDASQTSVSASTESHESSELLAINTFCYAPQPPSTSHVEATIRSFGEVDVIYQKPFFSAPQDLPSTKSTYGTRTFQLRTNGIETLSTFTFGRETSRPQLRHLSYKKSEVRGIKTWMYRAVPPSRSDTARWLVEEEQLRLNDASHDTRQKLASQLGEPTQLKFRYSDRKKGSNAQRESQSLTCLTLDVFAPSRGRLLPDPKQDPIAAVFYCLQDSKATLNQPISEHGYYTGIWMVESEKNKFSRLGNLHGLFVEYFESELDLFNEIVDRVRSWDPDVLAGWEVHGSSWGYLAGRASEEFGMNLSDEFSRVRASTSAGGHSSWNVTQNSAFKVVGRHVFNIWRIMRGDLNLLGYTFENVAYHLLKQRFPRYSTSSLTSWYNSQYPTHVIKVLQYYVNKTSMYMEMMDAAEICTKNAEFARVFGVDFNSAMTRGSQFKVESFMFRIAKPEGFVLISPSREAVGKQNAAECQPLIQEPPSAFYEDPVLVLDFQSLYPSIMIGYNYCYSTCLGRVDPFRGTYKLGWSAQHIPEGQIALLKDHVTISPNGRIYAKQSLRKSLLAKMLREILDTRVMVKQGMKTSKGNESLLQVLNARQLGLKLMANVTYGYTGASFSGRMPCVEIADDIVQTGRETLEKAIQFIETQHHWGARVIYGDTDSLFVLLEGRTIPQAFRIGNEMAEQITARNPRPIKLKFEKVYTKCVLEAKKRYVGFKMESIDETPSFDAKGIETVRRDGCPAAQKMLENVLKLLFRKADLSEIKRYCIDEWTKILQGKISFQDLIISKEVKLGSYSENGLPPPGAVIAGRRLAEDPMDEAEYGERVPFIITKHGASDRLVHKARAPEDLLNDRNILPDTEYYITRQIIPPINRVLKLVGVDAAVWYAQMPRRHLVYDRFRVKDGKGKMGKTLDATWRTAHCLVCGVRCGKDQEVCDECKSPANLASSLHALSSRYHLSTSRLLSIQRACASCASTAVSEHVKCESVDCPVLYARVKAGNEVQDTEGLVGVINKLDKEERKGWQGEEIGPEVISLLDSDDE</sequence>
<keyword evidence="17 20" id="KW-0539">Nucleus</keyword>
<keyword evidence="9" id="KW-0227">DNA damage</keyword>
<dbReference type="GO" id="GO:0003887">
    <property type="term" value="F:DNA-directed DNA polymerase activity"/>
    <property type="evidence" value="ECO:0007669"/>
    <property type="project" value="UniProtKB-KW"/>
</dbReference>
<evidence type="ECO:0000256" key="15">
    <source>
        <dbReference type="ARBA" id="ARBA00023125"/>
    </source>
</evidence>
<dbReference type="InterPro" id="IPR043502">
    <property type="entry name" value="DNA/RNA_pol_sf"/>
</dbReference>
<comment type="caution">
    <text evidence="26">The sequence shown here is derived from an EMBL/GenBank/DDBJ whole genome shotgun (WGS) entry which is preliminary data.</text>
</comment>
<dbReference type="PANTHER" id="PTHR45812">
    <property type="entry name" value="DNA POLYMERASE ZETA CATALYTIC SUBUNIT"/>
    <property type="match status" value="1"/>
</dbReference>
<evidence type="ECO:0000313" key="26">
    <source>
        <dbReference type="EMBL" id="KAG7528654.1"/>
    </source>
</evidence>
<dbReference type="InterPro" id="IPR042087">
    <property type="entry name" value="DNA_pol_B_thumb"/>
</dbReference>
<feature type="domain" description="DNA-directed DNA polymerase family B multifunctional" evidence="22">
    <location>
        <begin position="1305"/>
        <end position="1751"/>
    </location>
</feature>
<keyword evidence="10 20" id="KW-0863">Zinc-finger</keyword>
<dbReference type="SMART" id="SM00486">
    <property type="entry name" value="POLBc"/>
    <property type="match status" value="1"/>
</dbReference>
<feature type="region of interest" description="Disordered" evidence="21">
    <location>
        <begin position="415"/>
        <end position="464"/>
    </location>
</feature>
<dbReference type="Pfam" id="PF03104">
    <property type="entry name" value="DNA_pol_B_exo1"/>
    <property type="match status" value="1"/>
</dbReference>
<feature type="region of interest" description="Disordered" evidence="21">
    <location>
        <begin position="848"/>
        <end position="897"/>
    </location>
</feature>
<keyword evidence="13 20" id="KW-0408">Iron</keyword>
<dbReference type="InterPro" id="IPR056435">
    <property type="entry name" value="DPOD/Z_N"/>
</dbReference>
<dbReference type="GO" id="GO:0008270">
    <property type="term" value="F:zinc ion binding"/>
    <property type="evidence" value="ECO:0007669"/>
    <property type="project" value="UniProtKB-KW"/>
</dbReference>
<dbReference type="GO" id="GO:0051539">
    <property type="term" value="F:4 iron, 4 sulfur cluster binding"/>
    <property type="evidence" value="ECO:0007669"/>
    <property type="project" value="UniProtKB-KW"/>
</dbReference>
<evidence type="ECO:0000313" key="27">
    <source>
        <dbReference type="Proteomes" id="UP000812966"/>
    </source>
</evidence>
<evidence type="ECO:0000256" key="17">
    <source>
        <dbReference type="ARBA" id="ARBA00023242"/>
    </source>
</evidence>
<dbReference type="CDD" id="cd05778">
    <property type="entry name" value="DNA_polB_zeta_exo"/>
    <property type="match status" value="1"/>
</dbReference>
<comment type="catalytic activity">
    <reaction evidence="18 20">
        <text>DNA(n) + a 2'-deoxyribonucleoside 5'-triphosphate = DNA(n+1) + diphosphate</text>
        <dbReference type="Rhea" id="RHEA:22508"/>
        <dbReference type="Rhea" id="RHEA-COMP:17339"/>
        <dbReference type="Rhea" id="RHEA-COMP:17340"/>
        <dbReference type="ChEBI" id="CHEBI:33019"/>
        <dbReference type="ChEBI" id="CHEBI:61560"/>
        <dbReference type="ChEBI" id="CHEBI:173112"/>
        <dbReference type="EC" id="2.7.7.7"/>
    </reaction>
</comment>
<reference evidence="26" key="1">
    <citation type="submission" date="2020-04" db="EMBL/GenBank/DDBJ databases">
        <title>Analysis of mating type loci in Filobasidium floriforme.</title>
        <authorList>
            <person name="Nowrousian M."/>
        </authorList>
    </citation>
    <scope>NUCLEOTIDE SEQUENCE</scope>
    <source>
        <strain evidence="26">CBS 6242</strain>
    </source>
</reference>
<dbReference type="InterPro" id="IPR017964">
    <property type="entry name" value="DNA-dir_DNA_pol_B_CS"/>
</dbReference>
<dbReference type="InterPro" id="IPR025687">
    <property type="entry name" value="Znf-C4pol"/>
</dbReference>
<comment type="similarity">
    <text evidence="3 20">Belongs to the DNA polymerase type-B family.</text>
</comment>
<dbReference type="Gene3D" id="3.30.342.10">
    <property type="entry name" value="DNA Polymerase, chain B, domain 1"/>
    <property type="match status" value="1"/>
</dbReference>